<dbReference type="AlphaFoldDB" id="F0XKZ7"/>
<reference evidence="1 2" key="1">
    <citation type="journal article" date="2011" name="Proc. Natl. Acad. Sci. U.S.A.">
        <title>Genome and transcriptome analyses of the mountain pine beetle-fungal symbiont Grosmannia clavigera, a lodgepole pine pathogen.</title>
        <authorList>
            <person name="DiGuistini S."/>
            <person name="Wang Y."/>
            <person name="Liao N.Y."/>
            <person name="Taylor G."/>
            <person name="Tanguay P."/>
            <person name="Feau N."/>
            <person name="Henrissat B."/>
            <person name="Chan S.K."/>
            <person name="Hesse-Orce U."/>
            <person name="Alamouti S.M."/>
            <person name="Tsui C.K.M."/>
            <person name="Docking R.T."/>
            <person name="Levasseur A."/>
            <person name="Haridas S."/>
            <person name="Robertson G."/>
            <person name="Birol I."/>
            <person name="Holt R.A."/>
            <person name="Marra M.A."/>
            <person name="Hamelin R.C."/>
            <person name="Hirst M."/>
            <person name="Jones S.J.M."/>
            <person name="Bohlmann J."/>
            <person name="Breuil C."/>
        </authorList>
    </citation>
    <scope>NUCLEOTIDE SEQUENCE [LARGE SCALE GENOMIC DNA]</scope>
    <source>
        <strain evidence="2">kw1407 / UAMH 11150</strain>
    </source>
</reference>
<sequence>MAVYFVRRSIYTYTVVQRAALVWPCGRRSSCRVATGILPVPFAISAALDGGCTHLRRSRISGLSAPAIPLAEPPISVTEPLAAAPLSP</sequence>
<evidence type="ECO:0000313" key="1">
    <source>
        <dbReference type="EMBL" id="EFX01611.1"/>
    </source>
</evidence>
<keyword evidence="2" id="KW-1185">Reference proteome</keyword>
<dbReference type="InParanoid" id="F0XKZ7"/>
<protein>
    <submittedName>
        <fullName evidence="1">Uncharacterized protein</fullName>
    </submittedName>
</protein>
<evidence type="ECO:0000313" key="2">
    <source>
        <dbReference type="Proteomes" id="UP000007796"/>
    </source>
</evidence>
<dbReference type="HOGENOM" id="CLU_2469304_0_0_1"/>
<dbReference type="EMBL" id="GL629788">
    <property type="protein sequence ID" value="EFX01611.1"/>
    <property type="molecule type" value="Genomic_DNA"/>
</dbReference>
<proteinExistence type="predicted"/>
<gene>
    <name evidence="1" type="ORF">CMQ_8077</name>
</gene>
<dbReference type="GeneID" id="25981692"/>
<name>F0XKZ7_GROCL</name>
<dbReference type="Proteomes" id="UP000007796">
    <property type="component" value="Unassembled WGS sequence"/>
</dbReference>
<dbReference type="RefSeq" id="XP_014171093.1">
    <property type="nucleotide sequence ID" value="XM_014315618.1"/>
</dbReference>
<organism evidence="2">
    <name type="scientific">Grosmannia clavigera (strain kw1407 / UAMH 11150)</name>
    <name type="common">Blue stain fungus</name>
    <name type="synonym">Graphiocladiella clavigera</name>
    <dbReference type="NCBI Taxonomy" id="655863"/>
    <lineage>
        <taxon>Eukaryota</taxon>
        <taxon>Fungi</taxon>
        <taxon>Dikarya</taxon>
        <taxon>Ascomycota</taxon>
        <taxon>Pezizomycotina</taxon>
        <taxon>Sordariomycetes</taxon>
        <taxon>Sordariomycetidae</taxon>
        <taxon>Ophiostomatales</taxon>
        <taxon>Ophiostomataceae</taxon>
        <taxon>Leptographium</taxon>
    </lineage>
</organism>
<accession>F0XKZ7</accession>